<gene>
    <name evidence="2" type="ORF">NDU88_001264</name>
</gene>
<accession>A0AAV7Q9A3</accession>
<dbReference type="AlphaFoldDB" id="A0AAV7Q9A3"/>
<sequence length="73" mass="8502">MRYNALGGIRDSNQPTLCEHGHNHSYDTQHHSKNALHRGPRGECNKRHCTKFIRNCDITFIHVSRKHCRSHKG</sequence>
<protein>
    <recommendedName>
        <fullName evidence="4">C2H2-type domain-containing protein</fullName>
    </recommendedName>
</protein>
<dbReference type="EMBL" id="JANPWB010000010">
    <property type="protein sequence ID" value="KAJ1134818.1"/>
    <property type="molecule type" value="Genomic_DNA"/>
</dbReference>
<keyword evidence="3" id="KW-1185">Reference proteome</keyword>
<feature type="compositionally biased region" description="Basic and acidic residues" evidence="1">
    <location>
        <begin position="19"/>
        <end position="30"/>
    </location>
</feature>
<evidence type="ECO:0000256" key="1">
    <source>
        <dbReference type="SAM" id="MobiDB-lite"/>
    </source>
</evidence>
<evidence type="ECO:0008006" key="4">
    <source>
        <dbReference type="Google" id="ProtNLM"/>
    </source>
</evidence>
<feature type="region of interest" description="Disordered" evidence="1">
    <location>
        <begin position="14"/>
        <end position="42"/>
    </location>
</feature>
<reference evidence="2" key="1">
    <citation type="journal article" date="2022" name="bioRxiv">
        <title>Sequencing and chromosome-scale assembly of the giantPleurodeles waltlgenome.</title>
        <authorList>
            <person name="Brown T."/>
            <person name="Elewa A."/>
            <person name="Iarovenko S."/>
            <person name="Subramanian E."/>
            <person name="Araus A.J."/>
            <person name="Petzold A."/>
            <person name="Susuki M."/>
            <person name="Suzuki K.-i.T."/>
            <person name="Hayashi T."/>
            <person name="Toyoda A."/>
            <person name="Oliveira C."/>
            <person name="Osipova E."/>
            <person name="Leigh N.D."/>
            <person name="Simon A."/>
            <person name="Yun M.H."/>
        </authorList>
    </citation>
    <scope>NUCLEOTIDE SEQUENCE</scope>
    <source>
        <strain evidence="2">20211129_DDA</strain>
        <tissue evidence="2">Liver</tissue>
    </source>
</reference>
<proteinExistence type="predicted"/>
<dbReference type="Proteomes" id="UP001066276">
    <property type="component" value="Chromosome 6"/>
</dbReference>
<evidence type="ECO:0000313" key="2">
    <source>
        <dbReference type="EMBL" id="KAJ1134818.1"/>
    </source>
</evidence>
<organism evidence="2 3">
    <name type="scientific">Pleurodeles waltl</name>
    <name type="common">Iberian ribbed newt</name>
    <dbReference type="NCBI Taxonomy" id="8319"/>
    <lineage>
        <taxon>Eukaryota</taxon>
        <taxon>Metazoa</taxon>
        <taxon>Chordata</taxon>
        <taxon>Craniata</taxon>
        <taxon>Vertebrata</taxon>
        <taxon>Euteleostomi</taxon>
        <taxon>Amphibia</taxon>
        <taxon>Batrachia</taxon>
        <taxon>Caudata</taxon>
        <taxon>Salamandroidea</taxon>
        <taxon>Salamandridae</taxon>
        <taxon>Pleurodelinae</taxon>
        <taxon>Pleurodeles</taxon>
    </lineage>
</organism>
<name>A0AAV7Q9A3_PLEWA</name>
<comment type="caution">
    <text evidence="2">The sequence shown here is derived from an EMBL/GenBank/DDBJ whole genome shotgun (WGS) entry which is preliminary data.</text>
</comment>
<evidence type="ECO:0000313" key="3">
    <source>
        <dbReference type="Proteomes" id="UP001066276"/>
    </source>
</evidence>